<protein>
    <submittedName>
        <fullName evidence="8">Dehydrogenase</fullName>
    </submittedName>
</protein>
<dbReference type="Pfam" id="PF01697">
    <property type="entry name" value="Glyco_transf_92"/>
    <property type="match status" value="1"/>
</dbReference>
<accession>A0A8R1Y6L3</accession>
<evidence type="ECO:0000256" key="5">
    <source>
        <dbReference type="ARBA" id="ARBA00022857"/>
    </source>
</evidence>
<dbReference type="GO" id="GO:0005737">
    <property type="term" value="C:cytoplasm"/>
    <property type="evidence" value="ECO:0000318"/>
    <property type="project" value="GO_Central"/>
</dbReference>
<organism evidence="8 9">
    <name type="scientific">Pristionchus pacificus</name>
    <name type="common">Parasitic nematode worm</name>
    <dbReference type="NCBI Taxonomy" id="54126"/>
    <lineage>
        <taxon>Eukaryota</taxon>
        <taxon>Metazoa</taxon>
        <taxon>Ecdysozoa</taxon>
        <taxon>Nematoda</taxon>
        <taxon>Chromadorea</taxon>
        <taxon>Rhabditida</taxon>
        <taxon>Rhabditina</taxon>
        <taxon>Diplogasteromorpha</taxon>
        <taxon>Diplogasteroidea</taxon>
        <taxon>Neodiplogasteridae</taxon>
        <taxon>Pristionchus</taxon>
    </lineage>
</organism>
<dbReference type="CDD" id="cd05325">
    <property type="entry name" value="carb_red_sniffer_like_SDR_c"/>
    <property type="match status" value="1"/>
</dbReference>
<dbReference type="Gene3D" id="3.40.50.720">
    <property type="entry name" value="NAD(P)-binding Rossmann-like Domain"/>
    <property type="match status" value="1"/>
</dbReference>
<dbReference type="GO" id="GO:0016020">
    <property type="term" value="C:membrane"/>
    <property type="evidence" value="ECO:0007669"/>
    <property type="project" value="UniProtKB-SubCell"/>
</dbReference>
<evidence type="ECO:0000256" key="3">
    <source>
        <dbReference type="ARBA" id="ARBA00022676"/>
    </source>
</evidence>
<dbReference type="PRINTS" id="PR00081">
    <property type="entry name" value="GDHRDH"/>
</dbReference>
<dbReference type="Proteomes" id="UP000005239">
    <property type="component" value="Unassembled WGS sequence"/>
</dbReference>
<dbReference type="SUPFAM" id="SSF51735">
    <property type="entry name" value="NAD(P)-binding Rossmann-fold domains"/>
    <property type="match status" value="1"/>
</dbReference>
<dbReference type="Pfam" id="PF00106">
    <property type="entry name" value="adh_short"/>
    <property type="match status" value="1"/>
</dbReference>
<evidence type="ECO:0000256" key="4">
    <source>
        <dbReference type="ARBA" id="ARBA00022679"/>
    </source>
</evidence>
<dbReference type="PANTHER" id="PTHR43544">
    <property type="entry name" value="SHORT-CHAIN DEHYDROGENASE/REDUCTASE"/>
    <property type="match status" value="1"/>
</dbReference>
<evidence type="ECO:0000313" key="9">
    <source>
        <dbReference type="Proteomes" id="UP000005239"/>
    </source>
</evidence>
<comment type="similarity">
    <text evidence="2">Belongs to the glycosyltransferase 92 family.</text>
</comment>
<proteinExistence type="inferred from homology"/>
<keyword evidence="5" id="KW-0521">NADP</keyword>
<gene>
    <name evidence="8" type="primary">WBGene00092799</name>
</gene>
<evidence type="ECO:0000313" key="8">
    <source>
        <dbReference type="EnsemblMetazoa" id="PPA03245.1"/>
    </source>
</evidence>
<accession>A0A2A6BDW1</accession>
<keyword evidence="4" id="KW-0808">Transferase</keyword>
<keyword evidence="3" id="KW-0328">Glycosyltransferase</keyword>
<name>A0A2A6BDW1_PRIPA</name>
<dbReference type="InterPro" id="IPR051468">
    <property type="entry name" value="Fungal_SecMetab_SDRs"/>
</dbReference>
<keyword evidence="6" id="KW-0560">Oxidoreductase</keyword>
<reference evidence="9" key="1">
    <citation type="journal article" date="2008" name="Nat. Genet.">
        <title>The Pristionchus pacificus genome provides a unique perspective on nematode lifestyle and parasitism.</title>
        <authorList>
            <person name="Dieterich C."/>
            <person name="Clifton S.W."/>
            <person name="Schuster L.N."/>
            <person name="Chinwalla A."/>
            <person name="Delehaunty K."/>
            <person name="Dinkelacker I."/>
            <person name="Fulton L."/>
            <person name="Fulton R."/>
            <person name="Godfrey J."/>
            <person name="Minx P."/>
            <person name="Mitreva M."/>
            <person name="Roeseler W."/>
            <person name="Tian H."/>
            <person name="Witte H."/>
            <person name="Yang S.P."/>
            <person name="Wilson R.K."/>
            <person name="Sommer R.J."/>
        </authorList>
    </citation>
    <scope>NUCLEOTIDE SEQUENCE [LARGE SCALE GENOMIC DNA]</scope>
    <source>
        <strain evidence="9">PS312</strain>
    </source>
</reference>
<dbReference type="GO" id="GO:0016757">
    <property type="term" value="F:glycosyltransferase activity"/>
    <property type="evidence" value="ECO:0007669"/>
    <property type="project" value="UniProtKB-KW"/>
</dbReference>
<evidence type="ECO:0000256" key="7">
    <source>
        <dbReference type="ARBA" id="ARBA00023136"/>
    </source>
</evidence>
<dbReference type="InterPro" id="IPR036291">
    <property type="entry name" value="NAD(P)-bd_dom_sf"/>
</dbReference>
<dbReference type="PANTHER" id="PTHR43544:SF7">
    <property type="entry name" value="NADB-LER2"/>
    <property type="match status" value="1"/>
</dbReference>
<dbReference type="AlphaFoldDB" id="A0A2A6BDW1"/>
<dbReference type="InterPro" id="IPR002347">
    <property type="entry name" value="SDR_fam"/>
</dbReference>
<evidence type="ECO:0000256" key="1">
    <source>
        <dbReference type="ARBA" id="ARBA00004167"/>
    </source>
</evidence>
<keyword evidence="7" id="KW-0472">Membrane</keyword>
<reference evidence="8" key="2">
    <citation type="submission" date="2022-06" db="UniProtKB">
        <authorList>
            <consortium name="EnsemblMetazoa"/>
        </authorList>
    </citation>
    <scope>IDENTIFICATION</scope>
    <source>
        <strain evidence="8">PS312</strain>
    </source>
</reference>
<keyword evidence="9" id="KW-1185">Reference proteome</keyword>
<dbReference type="GO" id="GO:0016491">
    <property type="term" value="F:oxidoreductase activity"/>
    <property type="evidence" value="ECO:0000318"/>
    <property type="project" value="GO_Central"/>
</dbReference>
<evidence type="ECO:0000256" key="2">
    <source>
        <dbReference type="ARBA" id="ARBA00007647"/>
    </source>
</evidence>
<dbReference type="InterPro" id="IPR008166">
    <property type="entry name" value="Glyco_transf_92"/>
</dbReference>
<dbReference type="EnsemblMetazoa" id="PPA03245.1">
    <property type="protein sequence ID" value="PPA03245.1"/>
    <property type="gene ID" value="WBGene00092799"/>
</dbReference>
<sequence length="800" mass="90433">MQFLVWKIFYIAFFLILVGFLYERARYRYLAPPIVALFIIGAVGICMRSEVHQIFQGRNPTFLMGIYVGEAFRTEDNEIRFYFFQDQENLNELLFLDGDKWQPVTYRCICPLATILSQCTVEGHLGVASFTENADARLLRLRTKHTGTEYEIAVKDGRLSPSHSYPHQFGVCLQPVYFSADWPAFVQYIEFWLASGATKFYLYIHSATPKVRETLHHYERLLGDSLEIIDWSDLPVESRHKGDFYADPNTRIFSAGGHNALNDCILRARSHVKFLGVIDLDELIHVPSGRNPIDVFETLANAYPDAANFALDWQYVQDETNTRKVVKPSDLHFGALRYLKKPYSKSIIDDYVTLKKVIHRPERVIMADVHNTIINDLRNPYSSSNPIRFDTSVSISPVSVPALDERFDQVIINDSIASVLHLRRFNALSKVNVPYNTSVSYDDIREKSRVMDRIWRQRINNGTIKDNRVGNWYPTFEQTVRDLESCRTFPFNVRNRIGKGFCRALINCEPMLTVKEAYIKADQMWSNVAHRGKFIEYIKSVFVDFSHVLAFLSHMSPSSILITGANRGIGLGFVHHYLSLPTVKYVFATAREPETAEELKSISDSRLHVVKMDVQNDDSIVAAEKEVSSIVGQNGLNLLINNSGVATRYDLDAPPNRETILSTLDVNVAGPIIVSQIFLPLLRKASSSLSSLPISVNRSAIINISSGAASIQDNKSGGMVVYRTSKTALNSLTKTFSIHTAKDGILTLAILPGYVVTRMTGNNGELTVEQSVKMMTDAFDKFGEEHQGGFFSKNGEPFPY</sequence>
<evidence type="ECO:0000256" key="6">
    <source>
        <dbReference type="ARBA" id="ARBA00023002"/>
    </source>
</evidence>
<comment type="subcellular location">
    <subcellularLocation>
        <location evidence="1">Membrane</location>
        <topology evidence="1">Single-pass membrane protein</topology>
    </subcellularLocation>
</comment>